<protein>
    <submittedName>
        <fullName evidence="1">Uncharacterized protein</fullName>
    </submittedName>
</protein>
<organism evidence="1">
    <name type="scientific">Arundo donax</name>
    <name type="common">Giant reed</name>
    <name type="synonym">Donax arundinaceus</name>
    <dbReference type="NCBI Taxonomy" id="35708"/>
    <lineage>
        <taxon>Eukaryota</taxon>
        <taxon>Viridiplantae</taxon>
        <taxon>Streptophyta</taxon>
        <taxon>Embryophyta</taxon>
        <taxon>Tracheophyta</taxon>
        <taxon>Spermatophyta</taxon>
        <taxon>Magnoliopsida</taxon>
        <taxon>Liliopsida</taxon>
        <taxon>Poales</taxon>
        <taxon>Poaceae</taxon>
        <taxon>PACMAD clade</taxon>
        <taxon>Arundinoideae</taxon>
        <taxon>Arundineae</taxon>
        <taxon>Arundo</taxon>
    </lineage>
</organism>
<proteinExistence type="predicted"/>
<reference evidence="1" key="2">
    <citation type="journal article" date="2015" name="Data Brief">
        <title>Shoot transcriptome of the giant reed, Arundo donax.</title>
        <authorList>
            <person name="Barrero R.A."/>
            <person name="Guerrero F.D."/>
            <person name="Moolhuijzen P."/>
            <person name="Goolsby J.A."/>
            <person name="Tidwell J."/>
            <person name="Bellgard S.E."/>
            <person name="Bellgard M.I."/>
        </authorList>
    </citation>
    <scope>NUCLEOTIDE SEQUENCE</scope>
    <source>
        <tissue evidence="1">Shoot tissue taken approximately 20 cm above the soil surface</tissue>
    </source>
</reference>
<dbReference type="EMBL" id="GBRH01198817">
    <property type="protein sequence ID" value="JAD99078.1"/>
    <property type="molecule type" value="Transcribed_RNA"/>
</dbReference>
<reference evidence="1" key="1">
    <citation type="submission" date="2014-09" db="EMBL/GenBank/DDBJ databases">
        <authorList>
            <person name="Magalhaes I.L.F."/>
            <person name="Oliveira U."/>
            <person name="Santos F.R."/>
            <person name="Vidigal T.H.D.A."/>
            <person name="Brescovit A.D."/>
            <person name="Santos A.J."/>
        </authorList>
    </citation>
    <scope>NUCLEOTIDE SEQUENCE</scope>
    <source>
        <tissue evidence="1">Shoot tissue taken approximately 20 cm above the soil surface</tissue>
    </source>
</reference>
<sequence length="25" mass="2970">MTSYDSTCVFLIRLCKFVDKHVLLH</sequence>
<dbReference type="AlphaFoldDB" id="A0A0A9EJ99"/>
<evidence type="ECO:0000313" key="1">
    <source>
        <dbReference type="EMBL" id="JAD99078.1"/>
    </source>
</evidence>
<name>A0A0A9EJ99_ARUDO</name>
<accession>A0A0A9EJ99</accession>